<proteinExistence type="predicted"/>
<sequence>MNKNPKTLQLTVYIEQDEDGVYIGSVPSFTNCHAQGDTQEEMLKNLSEVIQLCLRNDDKEEIQKHRFVGIQNLELSHA</sequence>
<evidence type="ECO:0000313" key="2">
    <source>
        <dbReference type="Proteomes" id="UP000176420"/>
    </source>
</evidence>
<dbReference type="InterPro" id="IPR051404">
    <property type="entry name" value="TA_system_antitoxin"/>
</dbReference>
<reference evidence="1 2" key="1">
    <citation type="journal article" date="2016" name="Nat. Commun.">
        <title>Thousands of microbial genomes shed light on interconnected biogeochemical processes in an aquifer system.</title>
        <authorList>
            <person name="Anantharaman K."/>
            <person name="Brown C.T."/>
            <person name="Hug L.A."/>
            <person name="Sharon I."/>
            <person name="Castelle C.J."/>
            <person name="Probst A.J."/>
            <person name="Thomas B.C."/>
            <person name="Singh A."/>
            <person name="Wilkins M.J."/>
            <person name="Karaoz U."/>
            <person name="Brodie E.L."/>
            <person name="Williams K.H."/>
            <person name="Hubbard S.S."/>
            <person name="Banfield J.F."/>
        </authorList>
    </citation>
    <scope>NUCLEOTIDE SEQUENCE [LARGE SCALE GENOMIC DNA]</scope>
</reference>
<comment type="caution">
    <text evidence="1">The sequence shown here is derived from an EMBL/GenBank/DDBJ whole genome shotgun (WGS) entry which is preliminary data.</text>
</comment>
<dbReference type="Proteomes" id="UP000176420">
    <property type="component" value="Unassembled WGS sequence"/>
</dbReference>
<gene>
    <name evidence="1" type="ORF">A2319_05545</name>
</gene>
<dbReference type="Gene3D" id="3.30.160.250">
    <property type="match status" value="1"/>
</dbReference>
<dbReference type="SUPFAM" id="SSF143100">
    <property type="entry name" value="TTHA1013/TTHA0281-like"/>
    <property type="match status" value="1"/>
</dbReference>
<evidence type="ECO:0000313" key="1">
    <source>
        <dbReference type="EMBL" id="OGY87401.1"/>
    </source>
</evidence>
<dbReference type="PANTHER" id="PTHR34504">
    <property type="entry name" value="ANTITOXIN HICB"/>
    <property type="match status" value="1"/>
</dbReference>
<organism evidence="1 2">
    <name type="scientific">Candidatus Kerfeldbacteria bacterium RIFOXYB2_FULL_38_14</name>
    <dbReference type="NCBI Taxonomy" id="1798547"/>
    <lineage>
        <taxon>Bacteria</taxon>
        <taxon>Candidatus Kerfeldiibacteriota</taxon>
    </lineage>
</organism>
<accession>A0A1G2BDW2</accession>
<protein>
    <submittedName>
        <fullName evidence="1">Uncharacterized protein</fullName>
    </submittedName>
</protein>
<name>A0A1G2BDW2_9BACT</name>
<dbReference type="PANTHER" id="PTHR34504:SF2">
    <property type="entry name" value="UPF0150 PROTEIN SSL0259"/>
    <property type="match status" value="1"/>
</dbReference>
<dbReference type="AlphaFoldDB" id="A0A1G2BDW2"/>
<dbReference type="EMBL" id="MHKI01000009">
    <property type="protein sequence ID" value="OGY87401.1"/>
    <property type="molecule type" value="Genomic_DNA"/>
</dbReference>
<dbReference type="InterPro" id="IPR035069">
    <property type="entry name" value="TTHA1013/TTHA0281-like"/>
</dbReference>